<evidence type="ECO:0000313" key="3">
    <source>
        <dbReference type="Proteomes" id="UP000054342"/>
    </source>
</evidence>
<protein>
    <submittedName>
        <fullName evidence="2">Uncharacterized protein</fullName>
    </submittedName>
</protein>
<reference evidence="2 3" key="1">
    <citation type="submission" date="2015-01" db="EMBL/GenBank/DDBJ databases">
        <title>The Genome Sequence of Exophiala xenobiotica CBS118157.</title>
        <authorList>
            <consortium name="The Broad Institute Genomics Platform"/>
            <person name="Cuomo C."/>
            <person name="de Hoog S."/>
            <person name="Gorbushina A."/>
            <person name="Stielow B."/>
            <person name="Teixiera M."/>
            <person name="Abouelleil A."/>
            <person name="Chapman S.B."/>
            <person name="Priest M."/>
            <person name="Young S.K."/>
            <person name="Wortman J."/>
            <person name="Nusbaum C."/>
            <person name="Birren B."/>
        </authorList>
    </citation>
    <scope>NUCLEOTIDE SEQUENCE [LARGE SCALE GENOMIC DNA]</scope>
    <source>
        <strain evidence="2 3">CBS 118157</strain>
    </source>
</reference>
<dbReference type="OrthoDB" id="4160385at2759"/>
<dbReference type="AlphaFoldDB" id="A0A0D2C4S8"/>
<dbReference type="Proteomes" id="UP000054342">
    <property type="component" value="Unassembled WGS sequence"/>
</dbReference>
<dbReference type="HOGENOM" id="CLU_066472_0_0_1"/>
<gene>
    <name evidence="2" type="ORF">PV05_00153</name>
</gene>
<dbReference type="RefSeq" id="XP_013320475.1">
    <property type="nucleotide sequence ID" value="XM_013465021.1"/>
</dbReference>
<dbReference type="EMBL" id="KN847317">
    <property type="protein sequence ID" value="KIW59891.1"/>
    <property type="molecule type" value="Genomic_DNA"/>
</dbReference>
<name>A0A0D2C4S8_9EURO</name>
<dbReference type="GeneID" id="25322061"/>
<proteinExistence type="predicted"/>
<organism evidence="2 3">
    <name type="scientific">Exophiala xenobiotica</name>
    <dbReference type="NCBI Taxonomy" id="348802"/>
    <lineage>
        <taxon>Eukaryota</taxon>
        <taxon>Fungi</taxon>
        <taxon>Dikarya</taxon>
        <taxon>Ascomycota</taxon>
        <taxon>Pezizomycotina</taxon>
        <taxon>Eurotiomycetes</taxon>
        <taxon>Chaetothyriomycetidae</taxon>
        <taxon>Chaetothyriales</taxon>
        <taxon>Herpotrichiellaceae</taxon>
        <taxon>Exophiala</taxon>
    </lineage>
</organism>
<keyword evidence="3" id="KW-1185">Reference proteome</keyword>
<sequence length="233" mass="25794">MITSIFILPAFDSSILQTITMPSTCRTKVALFKGLRPLFSNQQQISTTQRILSSTCSTSCIYCDIWKLAALIASHVPLAARYNLLSSTPTASPTSSRPSSPFLSPIDSTASQSTPYAHILSASRKIEAQIQLQRSQLNSILSICTVSGADECEGLWIAHDRCSAALEDLLDQEEDLEEALLEDIQEQQTTAYDYDYDYGYGYGYGHASQYSYPEIKGYAYPQERRPSMVDVAI</sequence>
<accession>A0A0D2C4S8</accession>
<evidence type="ECO:0000313" key="2">
    <source>
        <dbReference type="EMBL" id="KIW59891.1"/>
    </source>
</evidence>
<evidence type="ECO:0000256" key="1">
    <source>
        <dbReference type="SAM" id="Coils"/>
    </source>
</evidence>
<feature type="coiled-coil region" evidence="1">
    <location>
        <begin position="159"/>
        <end position="190"/>
    </location>
</feature>
<keyword evidence="1" id="KW-0175">Coiled coil</keyword>